<proteinExistence type="inferred from homology"/>
<evidence type="ECO:0000256" key="7">
    <source>
        <dbReference type="SAM" id="MobiDB-lite"/>
    </source>
</evidence>
<gene>
    <name evidence="10" type="ORF">ACFFPJ_08570</name>
</gene>
<evidence type="ECO:0000256" key="1">
    <source>
        <dbReference type="ARBA" id="ARBA00004651"/>
    </source>
</evidence>
<feature type="transmembrane region" description="Helical" evidence="8">
    <location>
        <begin position="400"/>
        <end position="421"/>
    </location>
</feature>
<feature type="transmembrane region" description="Helical" evidence="8">
    <location>
        <begin position="825"/>
        <end position="848"/>
    </location>
</feature>
<feature type="transmembrane region" description="Helical" evidence="8">
    <location>
        <begin position="541"/>
        <end position="561"/>
    </location>
</feature>
<feature type="transmembrane region" description="Helical" evidence="8">
    <location>
        <begin position="350"/>
        <end position="380"/>
    </location>
</feature>
<evidence type="ECO:0000256" key="8">
    <source>
        <dbReference type="SAM" id="Phobius"/>
    </source>
</evidence>
<comment type="subcellular location">
    <subcellularLocation>
        <location evidence="1">Cell membrane</location>
        <topology evidence="1">Multi-pass membrane protein</topology>
    </subcellularLocation>
</comment>
<name>A0ABV5SZX1_9MICO</name>
<dbReference type="Proteomes" id="UP001589611">
    <property type="component" value="Unassembled WGS sequence"/>
</dbReference>
<comment type="similarity">
    <text evidence="6">Belongs to the ABC-4 integral membrane protein family.</text>
</comment>
<feature type="transmembrane region" description="Helical" evidence="8">
    <location>
        <begin position="914"/>
        <end position="936"/>
    </location>
</feature>
<feature type="domain" description="ABC3 transporter permease C-terminal" evidence="9">
    <location>
        <begin position="828"/>
        <end position="935"/>
    </location>
</feature>
<evidence type="ECO:0000256" key="3">
    <source>
        <dbReference type="ARBA" id="ARBA00022692"/>
    </source>
</evidence>
<dbReference type="PANTHER" id="PTHR30572:SF4">
    <property type="entry name" value="ABC TRANSPORTER PERMEASE YTRF"/>
    <property type="match status" value="1"/>
</dbReference>
<dbReference type="EMBL" id="JBHMBE010000003">
    <property type="protein sequence ID" value="MFB9645850.1"/>
    <property type="molecule type" value="Genomic_DNA"/>
</dbReference>
<evidence type="ECO:0000256" key="6">
    <source>
        <dbReference type="ARBA" id="ARBA00038076"/>
    </source>
</evidence>
<dbReference type="PANTHER" id="PTHR30572">
    <property type="entry name" value="MEMBRANE COMPONENT OF TRANSPORTER-RELATED"/>
    <property type="match status" value="1"/>
</dbReference>
<organism evidence="10 11">
    <name type="scientific">Microbacterium terregens</name>
    <dbReference type="NCBI Taxonomy" id="69363"/>
    <lineage>
        <taxon>Bacteria</taxon>
        <taxon>Bacillati</taxon>
        <taxon>Actinomycetota</taxon>
        <taxon>Actinomycetes</taxon>
        <taxon>Micrococcales</taxon>
        <taxon>Microbacteriaceae</taxon>
        <taxon>Microbacterium</taxon>
    </lineage>
</organism>
<keyword evidence="5 8" id="KW-0472">Membrane</keyword>
<dbReference type="InterPro" id="IPR050250">
    <property type="entry name" value="Macrolide_Exporter_MacB"/>
</dbReference>
<keyword evidence="11" id="KW-1185">Reference proteome</keyword>
<feature type="compositionally biased region" description="Basic and acidic residues" evidence="7">
    <location>
        <begin position="1"/>
        <end position="12"/>
    </location>
</feature>
<evidence type="ECO:0000256" key="2">
    <source>
        <dbReference type="ARBA" id="ARBA00022475"/>
    </source>
</evidence>
<feature type="domain" description="ABC3 transporter permease C-terminal" evidence="9">
    <location>
        <begin position="309"/>
        <end position="429"/>
    </location>
</feature>
<feature type="transmembrane region" description="Helical" evidence="8">
    <location>
        <begin position="494"/>
        <end position="520"/>
    </location>
</feature>
<protein>
    <submittedName>
        <fullName evidence="10">FtsX-like permease family protein</fullName>
    </submittedName>
</protein>
<accession>A0ABV5SZX1</accession>
<comment type="caution">
    <text evidence="10">The sequence shown here is derived from an EMBL/GenBank/DDBJ whole genome shotgun (WGS) entry which is preliminary data.</text>
</comment>
<evidence type="ECO:0000313" key="11">
    <source>
        <dbReference type="Proteomes" id="UP001589611"/>
    </source>
</evidence>
<dbReference type="InterPro" id="IPR003838">
    <property type="entry name" value="ABC3_permease_C"/>
</dbReference>
<reference evidence="10 11" key="1">
    <citation type="submission" date="2024-09" db="EMBL/GenBank/DDBJ databases">
        <authorList>
            <person name="Sun Q."/>
            <person name="Mori K."/>
        </authorList>
    </citation>
    <scope>NUCLEOTIDE SEQUENCE [LARGE SCALE GENOMIC DNA]</scope>
    <source>
        <strain evidence="10 11">JCM 1342</strain>
    </source>
</reference>
<sequence>MTAVMEETRDAAARPPTPLSPARRGGSARLRADLRLARRQVWRARGSSALVMMLVALPVLAMTGAAVFWQSHVPTPEQGATLELGRHESWIAVAGGPDPSRWQSADEPRFTGVDTDTTGRPTNPELPPPTDPSDLVPRSATAHEVLEGGAVHVQTQAGIGSTPVTVGPVWDPLFEGRYAILSGEPPTRDDEAMVSPGLLDRLGARVGDDVVVADAGTRFTIAGTMRQIDRSASDDMLFLPDAARALVPQGTVRWFVADWQPEFTELTTLNHAGFITYARDLVLSPPPGATVVGSASEAFVWQALVSGSIVAVFSGYLIVLLAGAAFAVAARRQQRSLAVAASVGATRSDVFRVVVLQGTVLGLAGGVVGAAAGIGLAAGALALTDDGVRGSFWGHWGVQIPWGLVVGILVFSVLVGTLSAVAPARAATRGDVLGALRGSRRPAELKPKRPLWGLGLTILGLAGTIAGALLIAALDAMADIDYSSPLRVVALFGILLGPLLFQIGILIAGHWTLAMIALGLSRLGLAPRIAGRDAAANPSRVVPAFAAIAACVFVASFALSMTAMTASASQRSYGWSGSLGAVAVQMWTQDSADADAYIRAAEDLLAPTQPVATGLVLAPGAVPWDTATDTASDPDFPVWSVATADTDCELCDPEAALTSGSLSIVDPDELETVLGTRIDAAILSAFRDGALLSVDRWGNYEDEGTAQVVQWTSAGMSSYNDALNAYYSGTASAASLPEPAAVHELPARTLRLERPPGMLQTVIAPQTARGLGIALAPQVMFAAYAEPASDELVDAIRASAEAVRIGEQGSLAVSVERGPDPIQPWLWLISGVAVVLVIGAGAICLSLARFERRPDDATLTAVGAGRGIRRRINAWQAAIVVGVGTSLGTAAGLIPSWGMSQTSQDYLRFADAPWPWLGILAVAVPVVMTIAGWLVAPRDPDLTRRTAIA</sequence>
<feature type="transmembrane region" description="Helical" evidence="8">
    <location>
        <begin position="299"/>
        <end position="329"/>
    </location>
</feature>
<feature type="transmembrane region" description="Helical" evidence="8">
    <location>
        <begin position="451"/>
        <end position="474"/>
    </location>
</feature>
<keyword evidence="3 8" id="KW-0812">Transmembrane</keyword>
<evidence type="ECO:0000256" key="5">
    <source>
        <dbReference type="ARBA" id="ARBA00023136"/>
    </source>
</evidence>
<keyword evidence="2" id="KW-1003">Cell membrane</keyword>
<evidence type="ECO:0000313" key="10">
    <source>
        <dbReference type="EMBL" id="MFB9645850.1"/>
    </source>
</evidence>
<dbReference type="Pfam" id="PF02687">
    <property type="entry name" value="FtsX"/>
    <property type="match status" value="2"/>
</dbReference>
<feature type="transmembrane region" description="Helical" evidence="8">
    <location>
        <begin position="48"/>
        <end position="69"/>
    </location>
</feature>
<dbReference type="RefSeq" id="WP_344712391.1">
    <property type="nucleotide sequence ID" value="NZ_BAAAWH010000001.1"/>
</dbReference>
<feature type="region of interest" description="Disordered" evidence="7">
    <location>
        <begin position="1"/>
        <end position="27"/>
    </location>
</feature>
<evidence type="ECO:0000259" key="9">
    <source>
        <dbReference type="Pfam" id="PF02687"/>
    </source>
</evidence>
<keyword evidence="4 8" id="KW-1133">Transmembrane helix</keyword>
<evidence type="ECO:0000256" key="4">
    <source>
        <dbReference type="ARBA" id="ARBA00022989"/>
    </source>
</evidence>
<feature type="region of interest" description="Disordered" evidence="7">
    <location>
        <begin position="96"/>
        <end position="135"/>
    </location>
</feature>
<feature type="transmembrane region" description="Helical" evidence="8">
    <location>
        <begin position="874"/>
        <end position="894"/>
    </location>
</feature>